<name>A0A7J7IIE3_9RHOD</name>
<dbReference type="InterPro" id="IPR002478">
    <property type="entry name" value="PUA"/>
</dbReference>
<dbReference type="InterPro" id="IPR040598">
    <property type="entry name" value="NIP7_N"/>
</dbReference>
<dbReference type="AlphaFoldDB" id="A0A7J7IIE3"/>
<dbReference type="InterPro" id="IPR005155">
    <property type="entry name" value="UPF0113_PUA"/>
</dbReference>
<comment type="similarity">
    <text evidence="2">Belongs to the NIP7 family.</text>
</comment>
<dbReference type="SUPFAM" id="SSF88802">
    <property type="entry name" value="Pre-PUA domain"/>
    <property type="match status" value="1"/>
</dbReference>
<dbReference type="Pfam" id="PF03657">
    <property type="entry name" value="UPF0113"/>
    <property type="match status" value="1"/>
</dbReference>
<dbReference type="PROSITE" id="PS50890">
    <property type="entry name" value="PUA"/>
    <property type="match status" value="1"/>
</dbReference>
<dbReference type="InterPro" id="IPR015947">
    <property type="entry name" value="PUA-like_sf"/>
</dbReference>
<evidence type="ECO:0000256" key="4">
    <source>
        <dbReference type="ARBA" id="ARBA00022884"/>
    </source>
</evidence>
<reference evidence="7 8" key="1">
    <citation type="journal article" date="2020" name="J. Phycol.">
        <title>Comparative genome analysis reveals Cyanidiococcus gen. nov., a new extremophilic red algal genus sister to Cyanidioschyzon (Cyanidioschyzonaceae, Rhodophyta).</title>
        <authorList>
            <person name="Liu S.-L."/>
            <person name="Chiang Y.-R."/>
            <person name="Yoon H.S."/>
            <person name="Fu H.-Y."/>
        </authorList>
    </citation>
    <scope>NUCLEOTIDE SEQUENCE [LARGE SCALE GENOMIC DNA]</scope>
    <source>
        <strain evidence="7 8">THAL066</strain>
    </source>
</reference>
<dbReference type="FunFam" id="3.10.450.220:FF:000001">
    <property type="entry name" value="60S ribosome subunit biogenesis protein NIP7 homolog"/>
    <property type="match status" value="1"/>
</dbReference>
<protein>
    <submittedName>
        <fullName evidence="7">Ribosome biosynthesis protein nip7</fullName>
    </submittedName>
</protein>
<dbReference type="CDD" id="cd21146">
    <property type="entry name" value="Nip7_N_euk"/>
    <property type="match status" value="1"/>
</dbReference>
<evidence type="ECO:0000256" key="3">
    <source>
        <dbReference type="ARBA" id="ARBA00022517"/>
    </source>
</evidence>
<evidence type="ECO:0000256" key="5">
    <source>
        <dbReference type="ARBA" id="ARBA00023242"/>
    </source>
</evidence>
<comment type="subcellular location">
    <subcellularLocation>
        <location evidence="1">Nucleus</location>
        <location evidence="1">Nucleolus</location>
    </subcellularLocation>
</comment>
<evidence type="ECO:0000313" key="7">
    <source>
        <dbReference type="EMBL" id="KAF6002788.1"/>
    </source>
</evidence>
<dbReference type="OrthoDB" id="27490at2759"/>
<keyword evidence="3" id="KW-0690">Ribosome biogenesis</keyword>
<organism evidence="7 8">
    <name type="scientific">Cyanidiococcus yangmingshanensis</name>
    <dbReference type="NCBI Taxonomy" id="2690220"/>
    <lineage>
        <taxon>Eukaryota</taxon>
        <taxon>Rhodophyta</taxon>
        <taxon>Bangiophyceae</taxon>
        <taxon>Cyanidiales</taxon>
        <taxon>Cyanidiaceae</taxon>
        <taxon>Cyanidiococcus</taxon>
    </lineage>
</organism>
<keyword evidence="5" id="KW-0539">Nucleus</keyword>
<dbReference type="GO" id="GO:0003723">
    <property type="term" value="F:RNA binding"/>
    <property type="evidence" value="ECO:0007669"/>
    <property type="project" value="UniProtKB-KW"/>
</dbReference>
<dbReference type="FunFam" id="2.30.130.10:FF:000002">
    <property type="entry name" value="60S ribosome subunit biogenesis protein NIP7 homolog"/>
    <property type="match status" value="1"/>
</dbReference>
<feature type="domain" description="PUA" evidence="6">
    <location>
        <begin position="169"/>
        <end position="244"/>
    </location>
</feature>
<gene>
    <name evidence="7" type="primary">NIP7</name>
    <name evidence="7" type="ORF">F1559_003543</name>
</gene>
<dbReference type="SUPFAM" id="SSF88697">
    <property type="entry name" value="PUA domain-like"/>
    <property type="match status" value="1"/>
</dbReference>
<dbReference type="EMBL" id="VWRR01000009">
    <property type="protein sequence ID" value="KAF6002788.1"/>
    <property type="molecule type" value="Genomic_DNA"/>
</dbReference>
<accession>A0A7J7IIE3</accession>
<dbReference type="InterPro" id="IPR036974">
    <property type="entry name" value="PUA_sf"/>
</dbReference>
<dbReference type="CDD" id="cd21151">
    <property type="entry name" value="PUA_Nip7-like"/>
    <property type="match status" value="1"/>
</dbReference>
<dbReference type="SMART" id="SM00359">
    <property type="entry name" value="PUA"/>
    <property type="match status" value="1"/>
</dbReference>
<comment type="caution">
    <text evidence="7">The sequence shown here is derived from an EMBL/GenBank/DDBJ whole genome shotgun (WGS) entry which is preliminary data.</text>
</comment>
<keyword evidence="4" id="KW-0694">RNA-binding</keyword>
<keyword evidence="8" id="KW-1185">Reference proteome</keyword>
<evidence type="ECO:0000256" key="1">
    <source>
        <dbReference type="ARBA" id="ARBA00004604"/>
    </source>
</evidence>
<dbReference type="Gene3D" id="2.30.130.10">
    <property type="entry name" value="PUA domain"/>
    <property type="match status" value="1"/>
</dbReference>
<dbReference type="GO" id="GO:0042254">
    <property type="term" value="P:ribosome biogenesis"/>
    <property type="evidence" value="ECO:0007669"/>
    <property type="project" value="UniProtKB-KW"/>
</dbReference>
<evidence type="ECO:0000313" key="8">
    <source>
        <dbReference type="Proteomes" id="UP000530660"/>
    </source>
</evidence>
<evidence type="ECO:0000256" key="2">
    <source>
        <dbReference type="ARBA" id="ARBA00009895"/>
    </source>
</evidence>
<sequence>MDQSNACACCRGSTLEGRIPAIAFGRRRRLQAPSGVCGRRAERSRWERCTHNDCSEYRYALLHGRLVVALSTESMRPLTEDQTRLVFEKLAGYLGNNIKLLVDRPDDEYCFRLNKSRVFYGPVRLVRQATRVSKDALVCFGVCVGKFTHSGKFRVEITFLDYLGNYALAKVWLKKSSEMSFLYGNHVVKGGVARLTEGVAQRQAVVVYNEDDIPMGFGVMARSAVECGAAGPEDLVVLNQADLGLYLREEAHLSAAAP</sequence>
<evidence type="ECO:0000259" key="6">
    <source>
        <dbReference type="SMART" id="SM00359"/>
    </source>
</evidence>
<proteinExistence type="inferred from homology"/>
<dbReference type="GO" id="GO:0005730">
    <property type="term" value="C:nucleolus"/>
    <property type="evidence" value="ECO:0007669"/>
    <property type="project" value="UniProtKB-SubCell"/>
</dbReference>
<dbReference type="InterPro" id="IPR055359">
    <property type="entry name" value="Nip7_N_euk"/>
</dbReference>
<dbReference type="Proteomes" id="UP000530660">
    <property type="component" value="Unassembled WGS sequence"/>
</dbReference>
<dbReference type="Gene3D" id="3.10.450.220">
    <property type="match status" value="1"/>
</dbReference>
<dbReference type="Pfam" id="PF17833">
    <property type="entry name" value="pre-PUA_NIP7"/>
    <property type="match status" value="1"/>
</dbReference>